<sequence length="77" mass="8870">YTVESSGRTDIGHRVLRVIDPQHYSAALAGEIMKGRSIDYRRIPILRPVPHQVPRISFNFSYPPCPCWPSNFPVSYR</sequence>
<gene>
    <name evidence="1" type="ORF">MYCIT1_LOCUS16466</name>
</gene>
<keyword evidence="2" id="KW-1185">Reference proteome</keyword>
<evidence type="ECO:0000313" key="1">
    <source>
        <dbReference type="EMBL" id="CAK5271429.1"/>
    </source>
</evidence>
<reference evidence="1" key="1">
    <citation type="submission" date="2023-11" db="EMBL/GenBank/DDBJ databases">
        <authorList>
            <person name="De Vega J J."/>
            <person name="De Vega J J."/>
        </authorList>
    </citation>
    <scope>NUCLEOTIDE SEQUENCE</scope>
</reference>
<feature type="non-terminal residue" evidence="1">
    <location>
        <position position="1"/>
    </location>
</feature>
<dbReference type="AlphaFoldDB" id="A0AAD2HAZ8"/>
<accession>A0AAD2HAZ8</accession>
<name>A0AAD2HAZ8_9AGAR</name>
<comment type="caution">
    <text evidence="1">The sequence shown here is derived from an EMBL/GenBank/DDBJ whole genome shotgun (WGS) entry which is preliminary data.</text>
</comment>
<dbReference type="EMBL" id="CAVNYO010000171">
    <property type="protein sequence ID" value="CAK5271429.1"/>
    <property type="molecule type" value="Genomic_DNA"/>
</dbReference>
<proteinExistence type="predicted"/>
<organism evidence="1 2">
    <name type="scientific">Mycena citricolor</name>
    <dbReference type="NCBI Taxonomy" id="2018698"/>
    <lineage>
        <taxon>Eukaryota</taxon>
        <taxon>Fungi</taxon>
        <taxon>Dikarya</taxon>
        <taxon>Basidiomycota</taxon>
        <taxon>Agaricomycotina</taxon>
        <taxon>Agaricomycetes</taxon>
        <taxon>Agaricomycetidae</taxon>
        <taxon>Agaricales</taxon>
        <taxon>Marasmiineae</taxon>
        <taxon>Mycenaceae</taxon>
        <taxon>Mycena</taxon>
    </lineage>
</organism>
<evidence type="ECO:0000313" key="2">
    <source>
        <dbReference type="Proteomes" id="UP001295794"/>
    </source>
</evidence>
<dbReference type="Proteomes" id="UP001295794">
    <property type="component" value="Unassembled WGS sequence"/>
</dbReference>
<protein>
    <submittedName>
        <fullName evidence="1">Uncharacterized protein</fullName>
    </submittedName>
</protein>